<reference evidence="2" key="1">
    <citation type="journal article" date="2017" name="Med. Chem. Commun.">
        <title>Nonomuraea sp. ATCC 55076 harbours the largest actinomycete chromosome to date and the kistamicin biosynthetic gene cluster.</title>
        <authorList>
            <person name="Nazari B."/>
            <person name="Forneris C.C."/>
            <person name="Gibson M.I."/>
            <person name="Moon K."/>
            <person name="Schramma K.R."/>
            <person name="Seyedsayamdost M.R."/>
        </authorList>
    </citation>
    <scope>NUCLEOTIDE SEQUENCE [LARGE SCALE GENOMIC DNA]</scope>
    <source>
        <strain evidence="2">ATCC 55076</strain>
    </source>
</reference>
<evidence type="ECO:0000313" key="2">
    <source>
        <dbReference type="Proteomes" id="UP000190797"/>
    </source>
</evidence>
<dbReference type="OrthoDB" id="3537288at2"/>
<dbReference type="STRING" id="1909395.BKM31_57695"/>
<name>A0A1V0AHZ3_9ACTN</name>
<protein>
    <submittedName>
        <fullName evidence="1">Uncharacterized protein</fullName>
    </submittedName>
</protein>
<dbReference type="RefSeq" id="WP_080046219.1">
    <property type="nucleotide sequence ID" value="NZ_CP017717.1"/>
</dbReference>
<dbReference type="KEGG" id="noa:BKM31_57695"/>
<gene>
    <name evidence="1" type="ORF">BKM31_57695</name>
</gene>
<proteinExistence type="predicted"/>
<keyword evidence="2" id="KW-1185">Reference proteome</keyword>
<organism evidence="1 2">
    <name type="scientific">[Actinomadura] parvosata subsp. kistnae</name>
    <dbReference type="NCBI Taxonomy" id="1909395"/>
    <lineage>
        <taxon>Bacteria</taxon>
        <taxon>Bacillati</taxon>
        <taxon>Actinomycetota</taxon>
        <taxon>Actinomycetes</taxon>
        <taxon>Streptosporangiales</taxon>
        <taxon>Streptosporangiaceae</taxon>
        <taxon>Nonomuraea</taxon>
    </lineage>
</organism>
<dbReference type="Proteomes" id="UP000190797">
    <property type="component" value="Chromosome"/>
</dbReference>
<dbReference type="AlphaFoldDB" id="A0A1V0AHZ3"/>
<accession>A0A1V0AHZ3</accession>
<dbReference type="EMBL" id="CP017717">
    <property type="protein sequence ID" value="AQZ69826.1"/>
    <property type="molecule type" value="Genomic_DNA"/>
</dbReference>
<evidence type="ECO:0000313" key="1">
    <source>
        <dbReference type="EMBL" id="AQZ69826.1"/>
    </source>
</evidence>
<sequence>MSPVELPEIWRPPLVETVPDGTARYLLAWSDDAQGSRWGYLLWPPRTLEAHGGVRHEASARWVHWAEIRPVDGEDYTTVPIADPLVGPGMPD</sequence>